<dbReference type="InterPro" id="IPR016181">
    <property type="entry name" value="Acyl_CoA_acyltransferase"/>
</dbReference>
<keyword evidence="2" id="KW-0012">Acyltransferase</keyword>
<dbReference type="EMBL" id="LMVP01000046">
    <property type="protein sequence ID" value="PAV13892.1"/>
    <property type="molecule type" value="Genomic_DNA"/>
</dbReference>
<accession>A0A2A2HWV8</accession>
<dbReference type="SUPFAM" id="SSF55729">
    <property type="entry name" value="Acyl-CoA N-acyltransferases (Nat)"/>
    <property type="match status" value="1"/>
</dbReference>
<evidence type="ECO:0000256" key="1">
    <source>
        <dbReference type="ARBA" id="ARBA00022679"/>
    </source>
</evidence>
<gene>
    <name evidence="4" type="ORF">ASJ81_03180</name>
</gene>
<keyword evidence="5" id="KW-1185">Reference proteome</keyword>
<dbReference type="PROSITE" id="PS51186">
    <property type="entry name" value="GNAT"/>
    <property type="match status" value="1"/>
</dbReference>
<dbReference type="Gene3D" id="3.40.630.30">
    <property type="match status" value="1"/>
</dbReference>
<evidence type="ECO:0000259" key="3">
    <source>
        <dbReference type="PROSITE" id="PS51186"/>
    </source>
</evidence>
<reference evidence="4 5" key="1">
    <citation type="journal article" date="2017" name="BMC Genomics">
        <title>Genomic analysis of methanogenic archaea reveals a shift towards energy conservation.</title>
        <authorList>
            <person name="Gilmore S.P."/>
            <person name="Henske J.K."/>
            <person name="Sexton J.A."/>
            <person name="Solomon K.V."/>
            <person name="Seppala S."/>
            <person name="Yoo J.I."/>
            <person name="Huyett L.M."/>
            <person name="Pressman A."/>
            <person name="Cogan J.Z."/>
            <person name="Kivenson V."/>
            <person name="Peng X."/>
            <person name="Tan Y."/>
            <person name="Valentine D.L."/>
            <person name="O'Malley M.A."/>
        </authorList>
    </citation>
    <scope>NUCLEOTIDE SEQUENCE [LARGE SCALE GENOMIC DNA]</scope>
    <source>
        <strain evidence="4 5">MC-15</strain>
    </source>
</reference>
<name>A0A2A2HWV8_9EURY</name>
<evidence type="ECO:0000256" key="2">
    <source>
        <dbReference type="ARBA" id="ARBA00023315"/>
    </source>
</evidence>
<dbReference type="Pfam" id="PF13508">
    <property type="entry name" value="Acetyltransf_7"/>
    <property type="match status" value="1"/>
</dbReference>
<feature type="domain" description="N-acetyltransferase" evidence="3">
    <location>
        <begin position="1"/>
        <end position="142"/>
    </location>
</feature>
<dbReference type="CDD" id="cd04301">
    <property type="entry name" value="NAT_SF"/>
    <property type="match status" value="1"/>
</dbReference>
<organism evidence="4 5">
    <name type="scientific">Methanosarcina spelaei</name>
    <dbReference type="NCBI Taxonomy" id="1036679"/>
    <lineage>
        <taxon>Archaea</taxon>
        <taxon>Methanobacteriati</taxon>
        <taxon>Methanobacteriota</taxon>
        <taxon>Stenosarchaea group</taxon>
        <taxon>Methanomicrobia</taxon>
        <taxon>Methanosarcinales</taxon>
        <taxon>Methanosarcinaceae</taxon>
        <taxon>Methanosarcina</taxon>
    </lineage>
</organism>
<evidence type="ECO:0000313" key="4">
    <source>
        <dbReference type="EMBL" id="PAV13892.1"/>
    </source>
</evidence>
<protein>
    <submittedName>
        <fullName evidence="4">GNAT family acetyltransferase</fullName>
    </submittedName>
</protein>
<dbReference type="PANTHER" id="PTHR43800">
    <property type="entry name" value="PEPTIDYL-LYSINE N-ACETYLTRANSFERASE YJAB"/>
    <property type="match status" value="1"/>
</dbReference>
<keyword evidence="1 4" id="KW-0808">Transferase</keyword>
<dbReference type="NCBIfam" id="NF007853">
    <property type="entry name" value="PRK10562.1"/>
    <property type="match status" value="1"/>
</dbReference>
<evidence type="ECO:0000313" key="5">
    <source>
        <dbReference type="Proteomes" id="UP000218164"/>
    </source>
</evidence>
<dbReference type="PANTHER" id="PTHR43800:SF1">
    <property type="entry name" value="PEPTIDYL-LYSINE N-ACETYLTRANSFERASE YJAB"/>
    <property type="match status" value="1"/>
</dbReference>
<dbReference type="GO" id="GO:0016747">
    <property type="term" value="F:acyltransferase activity, transferring groups other than amino-acyl groups"/>
    <property type="evidence" value="ECO:0007669"/>
    <property type="project" value="InterPro"/>
</dbReference>
<dbReference type="Proteomes" id="UP000218164">
    <property type="component" value="Unassembled WGS sequence"/>
</dbReference>
<dbReference type="OrthoDB" id="43754at2157"/>
<sequence>MIRSYEKTDLEEMVRIWYEASVIAHFFIPASFWASQKSTMKEKYLPLAENFIFEEEGQISGFISLVGEHVCALFIAPEMQGRGIGRALLEHAKTLKGKLSLKVYKENERAFHFYKKCGFVAASEEVDEYTGCVQILMEWEQVR</sequence>
<dbReference type="InterPro" id="IPR000182">
    <property type="entry name" value="GNAT_dom"/>
</dbReference>
<dbReference type="RefSeq" id="WP_095643325.1">
    <property type="nucleotide sequence ID" value="NZ_LMVP01000046.1"/>
</dbReference>
<comment type="caution">
    <text evidence="4">The sequence shown here is derived from an EMBL/GenBank/DDBJ whole genome shotgun (WGS) entry which is preliminary data.</text>
</comment>
<proteinExistence type="predicted"/>
<dbReference type="AlphaFoldDB" id="A0A2A2HWV8"/>